<evidence type="ECO:0000259" key="5">
    <source>
        <dbReference type="Pfam" id="PF17836"/>
    </source>
</evidence>
<dbReference type="Pfam" id="PF00132">
    <property type="entry name" value="Hexapep"/>
    <property type="match status" value="2"/>
</dbReference>
<dbReference type="NCBIfam" id="TIGR03570">
    <property type="entry name" value="NeuD_NnaD"/>
    <property type="match status" value="1"/>
</dbReference>
<keyword evidence="7" id="KW-1185">Reference proteome</keyword>
<dbReference type="PANTHER" id="PTHR43300">
    <property type="entry name" value="ACETYLTRANSFERASE"/>
    <property type="match status" value="1"/>
</dbReference>
<dbReference type="InterPro" id="IPR020019">
    <property type="entry name" value="AcTrfase_PglD-like"/>
</dbReference>
<dbReference type="Gene3D" id="2.160.10.10">
    <property type="entry name" value="Hexapeptide repeat proteins"/>
    <property type="match status" value="1"/>
</dbReference>
<evidence type="ECO:0000256" key="3">
    <source>
        <dbReference type="ARBA" id="ARBA00022737"/>
    </source>
</evidence>
<evidence type="ECO:0000313" key="6">
    <source>
        <dbReference type="EMBL" id="MFD0863117.1"/>
    </source>
</evidence>
<dbReference type="RefSeq" id="WP_386408865.1">
    <property type="nucleotide sequence ID" value="NZ_JBHTJH010000017.1"/>
</dbReference>
<dbReference type="CDD" id="cd03360">
    <property type="entry name" value="LbH_AT_putative"/>
    <property type="match status" value="1"/>
</dbReference>
<dbReference type="Pfam" id="PF17836">
    <property type="entry name" value="PglD_N"/>
    <property type="match status" value="1"/>
</dbReference>
<dbReference type="InterPro" id="IPR001451">
    <property type="entry name" value="Hexapep"/>
</dbReference>
<dbReference type="PROSITE" id="PS00101">
    <property type="entry name" value="HEXAPEP_TRANSFERASES"/>
    <property type="match status" value="1"/>
</dbReference>
<dbReference type="Gene3D" id="3.40.50.20">
    <property type="match status" value="1"/>
</dbReference>
<protein>
    <submittedName>
        <fullName evidence="6">Acetyltransferase</fullName>
    </submittedName>
</protein>
<proteinExistence type="inferred from homology"/>
<sequence>MEKIYLFGASGQGKVVKQAIESRLSEVSLVFIDEDKKKEGTLFEGVPVIGPKAWDAQYPMIVTVGNNLIRKAITKRHQATFVKAIHSSAIIAPQSDIGEGSVVMAGVVINPGSMIGKHCIINTASVVEHDCIIEDYVHISPNSTLAGNVKVGEGTHLGIGASVLPNITIGKWAIIGAGSVVLQDVPDHAVVVGVPGRIVKYKKNIDG</sequence>
<dbReference type="PANTHER" id="PTHR43300:SF7">
    <property type="entry name" value="UDP-N-ACETYLBACILLOSAMINE N-ACETYLTRANSFERASE"/>
    <property type="match status" value="1"/>
</dbReference>
<dbReference type="EMBL" id="JBHTJH010000017">
    <property type="protein sequence ID" value="MFD0863117.1"/>
    <property type="molecule type" value="Genomic_DNA"/>
</dbReference>
<dbReference type="Proteomes" id="UP001596978">
    <property type="component" value="Unassembled WGS sequence"/>
</dbReference>
<gene>
    <name evidence="6" type="ORF">ACFQ1M_12955</name>
</gene>
<evidence type="ECO:0000313" key="7">
    <source>
        <dbReference type="Proteomes" id="UP001596978"/>
    </source>
</evidence>
<name>A0ABW3D1W5_9FLAO</name>
<accession>A0ABW3D1W5</accession>
<evidence type="ECO:0000256" key="1">
    <source>
        <dbReference type="ARBA" id="ARBA00007274"/>
    </source>
</evidence>
<reference evidence="7" key="1">
    <citation type="journal article" date="2019" name="Int. J. Syst. Evol. Microbiol.">
        <title>The Global Catalogue of Microorganisms (GCM) 10K type strain sequencing project: providing services to taxonomists for standard genome sequencing and annotation.</title>
        <authorList>
            <consortium name="The Broad Institute Genomics Platform"/>
            <consortium name="The Broad Institute Genome Sequencing Center for Infectious Disease"/>
            <person name="Wu L."/>
            <person name="Ma J."/>
        </authorList>
    </citation>
    <scope>NUCLEOTIDE SEQUENCE [LARGE SCALE GENOMIC DNA]</scope>
    <source>
        <strain evidence="7">CCUG 62952</strain>
    </source>
</reference>
<keyword evidence="3" id="KW-0677">Repeat</keyword>
<comment type="caution">
    <text evidence="6">The sequence shown here is derived from an EMBL/GenBank/DDBJ whole genome shotgun (WGS) entry which is preliminary data.</text>
</comment>
<feature type="domain" description="PglD N-terminal" evidence="5">
    <location>
        <begin position="3"/>
        <end position="76"/>
    </location>
</feature>
<dbReference type="InterPro" id="IPR050179">
    <property type="entry name" value="Trans_hexapeptide_repeat"/>
</dbReference>
<dbReference type="SUPFAM" id="SSF51161">
    <property type="entry name" value="Trimeric LpxA-like enzymes"/>
    <property type="match status" value="1"/>
</dbReference>
<dbReference type="InterPro" id="IPR041561">
    <property type="entry name" value="PglD_N"/>
</dbReference>
<keyword evidence="2" id="KW-0808">Transferase</keyword>
<evidence type="ECO:0000256" key="2">
    <source>
        <dbReference type="ARBA" id="ARBA00022679"/>
    </source>
</evidence>
<dbReference type="InterPro" id="IPR011004">
    <property type="entry name" value="Trimer_LpxA-like_sf"/>
</dbReference>
<organism evidence="6 7">
    <name type="scientific">Sungkyunkwania multivorans</name>
    <dbReference type="NCBI Taxonomy" id="1173618"/>
    <lineage>
        <taxon>Bacteria</taxon>
        <taxon>Pseudomonadati</taxon>
        <taxon>Bacteroidota</taxon>
        <taxon>Flavobacteriia</taxon>
        <taxon>Flavobacteriales</taxon>
        <taxon>Flavobacteriaceae</taxon>
        <taxon>Sungkyunkwania</taxon>
    </lineage>
</organism>
<keyword evidence="4" id="KW-0012">Acyltransferase</keyword>
<comment type="similarity">
    <text evidence="1">Belongs to the transferase hexapeptide repeat family.</text>
</comment>
<dbReference type="InterPro" id="IPR018357">
    <property type="entry name" value="Hexapep_transf_CS"/>
</dbReference>
<evidence type="ECO:0000256" key="4">
    <source>
        <dbReference type="ARBA" id="ARBA00023315"/>
    </source>
</evidence>